<reference evidence="2 3" key="1">
    <citation type="submission" date="2019-02" db="EMBL/GenBank/DDBJ databases">
        <title>Deep-cultivation of Planctomycetes and their phenomic and genomic characterization uncovers novel biology.</title>
        <authorList>
            <person name="Wiegand S."/>
            <person name="Jogler M."/>
            <person name="Boedeker C."/>
            <person name="Pinto D."/>
            <person name="Vollmers J."/>
            <person name="Rivas-Marin E."/>
            <person name="Kohn T."/>
            <person name="Peeters S.H."/>
            <person name="Heuer A."/>
            <person name="Rast P."/>
            <person name="Oberbeckmann S."/>
            <person name="Bunk B."/>
            <person name="Jeske O."/>
            <person name="Meyerdierks A."/>
            <person name="Storesund J.E."/>
            <person name="Kallscheuer N."/>
            <person name="Luecker S."/>
            <person name="Lage O.M."/>
            <person name="Pohl T."/>
            <person name="Merkel B.J."/>
            <person name="Hornburger P."/>
            <person name="Mueller R.-W."/>
            <person name="Bruemmer F."/>
            <person name="Labrenz M."/>
            <person name="Spormann A.M."/>
            <person name="Op den Camp H."/>
            <person name="Overmann J."/>
            <person name="Amann R."/>
            <person name="Jetten M.S.M."/>
            <person name="Mascher T."/>
            <person name="Medema M.H."/>
            <person name="Devos D.P."/>
            <person name="Kaster A.-K."/>
            <person name="Ovreas L."/>
            <person name="Rohde M."/>
            <person name="Galperin M.Y."/>
            <person name="Jogler C."/>
        </authorList>
    </citation>
    <scope>NUCLEOTIDE SEQUENCE [LARGE SCALE GENOMIC DNA]</scope>
    <source>
        <strain evidence="2 3">EC9</strain>
    </source>
</reference>
<sequence length="416" mass="44170">MSYWRTTKIKRPPNQRVRPLRGIERLESRNLLAGMINVCETLLEAPPQKRAVVEVDVQRSVAPRSARQLAEIELATEELADAGRADSRDTDHAIWGCGCDWIDEAKVEPPKVGQQPCCCDDDEPLDEGSDELDVANPMHPESNSFSPADDQHPSLDLPRIVSTNERGLFSIFAIPTSVPELEAPIALTPGSTPVARSAVAYRYFSDSTKSSATSGGTLKSEALANYATQESFVAFTLLDLDDVHPPAPVRNLAAESAEESATKLVVAPASTAVTRDSTAGKLDCDAVLAAQRAIDLANATLRDADVAVGASDACGCVSANDAGNQASSETVGTICASQDATPGSDRNSMDAFCGKLKLGVVSVVSILFSIRSISSDGDRKGNVGDAVRSRSSGQGLRTPKARRADRIADCQIFGRE</sequence>
<gene>
    <name evidence="2" type="ORF">EC9_27540</name>
</gene>
<evidence type="ECO:0000313" key="3">
    <source>
        <dbReference type="Proteomes" id="UP000319557"/>
    </source>
</evidence>
<feature type="region of interest" description="Disordered" evidence="1">
    <location>
        <begin position="122"/>
        <end position="156"/>
    </location>
</feature>
<feature type="compositionally biased region" description="Acidic residues" evidence="1">
    <location>
        <begin position="122"/>
        <end position="133"/>
    </location>
</feature>
<evidence type="ECO:0000256" key="1">
    <source>
        <dbReference type="SAM" id="MobiDB-lite"/>
    </source>
</evidence>
<dbReference type="KEGG" id="ruv:EC9_27540"/>
<accession>A0A517M100</accession>
<protein>
    <submittedName>
        <fullName evidence="2">Uncharacterized protein</fullName>
    </submittedName>
</protein>
<organism evidence="2 3">
    <name type="scientific">Rosistilla ulvae</name>
    <dbReference type="NCBI Taxonomy" id="1930277"/>
    <lineage>
        <taxon>Bacteria</taxon>
        <taxon>Pseudomonadati</taxon>
        <taxon>Planctomycetota</taxon>
        <taxon>Planctomycetia</taxon>
        <taxon>Pirellulales</taxon>
        <taxon>Pirellulaceae</taxon>
        <taxon>Rosistilla</taxon>
    </lineage>
</organism>
<name>A0A517M100_9BACT</name>
<feature type="region of interest" description="Disordered" evidence="1">
    <location>
        <begin position="375"/>
        <end position="402"/>
    </location>
</feature>
<proteinExistence type="predicted"/>
<evidence type="ECO:0000313" key="2">
    <source>
        <dbReference type="EMBL" id="QDS88563.1"/>
    </source>
</evidence>
<dbReference type="Proteomes" id="UP000319557">
    <property type="component" value="Chromosome"/>
</dbReference>
<keyword evidence="3" id="KW-1185">Reference proteome</keyword>
<dbReference type="EMBL" id="CP036261">
    <property type="protein sequence ID" value="QDS88563.1"/>
    <property type="molecule type" value="Genomic_DNA"/>
</dbReference>
<dbReference type="AlphaFoldDB" id="A0A517M100"/>